<dbReference type="EMBL" id="HAEF01009699">
    <property type="protein sequence ID" value="SBR49007.1"/>
    <property type="molecule type" value="Transcribed_RNA"/>
</dbReference>
<feature type="non-terminal residue" evidence="2">
    <location>
        <position position="36"/>
    </location>
</feature>
<gene>
    <name evidence="2" type="primary">Nfu_g_1_014363</name>
</gene>
<protein>
    <submittedName>
        <fullName evidence="2">Uncharacterized protein</fullName>
    </submittedName>
</protein>
<reference evidence="2" key="1">
    <citation type="submission" date="2016-05" db="EMBL/GenBank/DDBJ databases">
        <authorList>
            <person name="Lavstsen T."/>
            <person name="Jespersen J.S."/>
        </authorList>
    </citation>
    <scope>NUCLEOTIDE SEQUENCE</scope>
    <source>
        <tissue evidence="2">Brain</tissue>
    </source>
</reference>
<proteinExistence type="predicted"/>
<name>A0A1A8LWJ2_9TELE</name>
<reference evidence="2" key="2">
    <citation type="submission" date="2016-06" db="EMBL/GenBank/DDBJ databases">
        <title>The genome of a short-lived fish provides insights into sex chromosome evolution and the genetic control of aging.</title>
        <authorList>
            <person name="Reichwald K."/>
            <person name="Felder M."/>
            <person name="Petzold A."/>
            <person name="Koch P."/>
            <person name="Groth M."/>
            <person name="Platzer M."/>
        </authorList>
    </citation>
    <scope>NUCLEOTIDE SEQUENCE</scope>
    <source>
        <tissue evidence="2">Brain</tissue>
    </source>
</reference>
<feature type="transmembrane region" description="Helical" evidence="1">
    <location>
        <begin position="15"/>
        <end position="33"/>
    </location>
</feature>
<evidence type="ECO:0000256" key="1">
    <source>
        <dbReference type="SAM" id="Phobius"/>
    </source>
</evidence>
<feature type="non-terminal residue" evidence="2">
    <location>
        <position position="1"/>
    </location>
</feature>
<keyword evidence="1" id="KW-0472">Membrane</keyword>
<dbReference type="AlphaFoldDB" id="A0A1A8LWJ2"/>
<keyword evidence="1" id="KW-1133">Transmembrane helix</keyword>
<accession>A0A1A8LWJ2</accession>
<sequence>FTGLCSFTQYSKKQIFLWSLNATFSITAALPVLRID</sequence>
<organism evidence="2">
    <name type="scientific">Nothobranchius pienaari</name>
    <dbReference type="NCBI Taxonomy" id="704102"/>
    <lineage>
        <taxon>Eukaryota</taxon>
        <taxon>Metazoa</taxon>
        <taxon>Chordata</taxon>
        <taxon>Craniata</taxon>
        <taxon>Vertebrata</taxon>
        <taxon>Euteleostomi</taxon>
        <taxon>Actinopterygii</taxon>
        <taxon>Neopterygii</taxon>
        <taxon>Teleostei</taxon>
        <taxon>Neoteleostei</taxon>
        <taxon>Acanthomorphata</taxon>
        <taxon>Ovalentaria</taxon>
        <taxon>Atherinomorphae</taxon>
        <taxon>Cyprinodontiformes</taxon>
        <taxon>Nothobranchiidae</taxon>
        <taxon>Nothobranchius</taxon>
    </lineage>
</organism>
<keyword evidence="1" id="KW-0812">Transmembrane</keyword>
<evidence type="ECO:0000313" key="2">
    <source>
        <dbReference type="EMBL" id="SBR49007.1"/>
    </source>
</evidence>